<feature type="region of interest" description="Disordered" evidence="1">
    <location>
        <begin position="1"/>
        <end position="82"/>
    </location>
</feature>
<dbReference type="Gramene" id="PRQ19257">
    <property type="protein sequence ID" value="PRQ19257"/>
    <property type="gene ID" value="RchiOBHm_Chr7g0215221"/>
</dbReference>
<feature type="compositionally biased region" description="Basic and acidic residues" evidence="1">
    <location>
        <begin position="65"/>
        <end position="74"/>
    </location>
</feature>
<reference evidence="2 3" key="1">
    <citation type="journal article" date="2018" name="Nat. Genet.">
        <title>The Rosa genome provides new insights in the design of modern roses.</title>
        <authorList>
            <person name="Bendahmane M."/>
        </authorList>
    </citation>
    <scope>NUCLEOTIDE SEQUENCE [LARGE SCALE GENOMIC DNA]</scope>
    <source>
        <strain evidence="3">cv. Old Blush</strain>
    </source>
</reference>
<keyword evidence="3" id="KW-1185">Reference proteome</keyword>
<dbReference type="AlphaFoldDB" id="A0A2P6PBF3"/>
<organism evidence="2 3">
    <name type="scientific">Rosa chinensis</name>
    <name type="common">China rose</name>
    <dbReference type="NCBI Taxonomy" id="74649"/>
    <lineage>
        <taxon>Eukaryota</taxon>
        <taxon>Viridiplantae</taxon>
        <taxon>Streptophyta</taxon>
        <taxon>Embryophyta</taxon>
        <taxon>Tracheophyta</taxon>
        <taxon>Spermatophyta</taxon>
        <taxon>Magnoliopsida</taxon>
        <taxon>eudicotyledons</taxon>
        <taxon>Gunneridae</taxon>
        <taxon>Pentapetalae</taxon>
        <taxon>rosids</taxon>
        <taxon>fabids</taxon>
        <taxon>Rosales</taxon>
        <taxon>Rosaceae</taxon>
        <taxon>Rosoideae</taxon>
        <taxon>Rosoideae incertae sedis</taxon>
        <taxon>Rosa</taxon>
    </lineage>
</organism>
<dbReference type="Proteomes" id="UP000238479">
    <property type="component" value="Chromosome 7"/>
</dbReference>
<comment type="caution">
    <text evidence="2">The sequence shown here is derived from an EMBL/GenBank/DDBJ whole genome shotgun (WGS) entry which is preliminary data.</text>
</comment>
<dbReference type="EMBL" id="PDCK01000045">
    <property type="protein sequence ID" value="PRQ19257.1"/>
    <property type="molecule type" value="Genomic_DNA"/>
</dbReference>
<evidence type="ECO:0000313" key="3">
    <source>
        <dbReference type="Proteomes" id="UP000238479"/>
    </source>
</evidence>
<feature type="compositionally biased region" description="Basic and acidic residues" evidence="1">
    <location>
        <begin position="23"/>
        <end position="32"/>
    </location>
</feature>
<gene>
    <name evidence="2" type="ORF">RchiOBHm_Chr7g0215221</name>
</gene>
<protein>
    <submittedName>
        <fullName evidence="2">Uncharacterized protein</fullName>
    </submittedName>
</protein>
<name>A0A2P6PBF3_ROSCH</name>
<evidence type="ECO:0000313" key="2">
    <source>
        <dbReference type="EMBL" id="PRQ19257.1"/>
    </source>
</evidence>
<accession>A0A2P6PBF3</accession>
<sequence>MKRLKTETKAQKTSPQKGGDAPLRAERLEGRCRLSKRQRQRAERERETTPNSQAIDLDPEGSRSGQERRERGDGVFRSVFSL</sequence>
<evidence type="ECO:0000256" key="1">
    <source>
        <dbReference type="SAM" id="MobiDB-lite"/>
    </source>
</evidence>
<feature type="compositionally biased region" description="Basic and acidic residues" evidence="1">
    <location>
        <begin position="1"/>
        <end position="10"/>
    </location>
</feature>
<proteinExistence type="predicted"/>